<dbReference type="GO" id="GO:0036503">
    <property type="term" value="P:ERAD pathway"/>
    <property type="evidence" value="ECO:0007669"/>
    <property type="project" value="InterPro"/>
</dbReference>
<evidence type="ECO:0000313" key="13">
    <source>
        <dbReference type="EMBL" id="CAB3267462.1"/>
    </source>
</evidence>
<keyword evidence="9" id="KW-0007">Acetylation</keyword>
<dbReference type="GO" id="GO:0006511">
    <property type="term" value="P:ubiquitin-dependent protein catabolic process"/>
    <property type="evidence" value="ECO:0007669"/>
    <property type="project" value="InterPro"/>
</dbReference>
<comment type="pathway">
    <text evidence="3">Protein modification; protein ubiquitination.</text>
</comment>
<organism evidence="13">
    <name type="scientific">Phallusia mammillata</name>
    <dbReference type="NCBI Taxonomy" id="59560"/>
    <lineage>
        <taxon>Eukaryota</taxon>
        <taxon>Metazoa</taxon>
        <taxon>Chordata</taxon>
        <taxon>Tunicata</taxon>
        <taxon>Ascidiacea</taxon>
        <taxon>Phlebobranchia</taxon>
        <taxon>Ascidiidae</taxon>
        <taxon>Phallusia</taxon>
    </lineage>
</organism>
<dbReference type="GO" id="GO:0000151">
    <property type="term" value="C:ubiquitin ligase complex"/>
    <property type="evidence" value="ECO:0007669"/>
    <property type="project" value="InterPro"/>
</dbReference>
<comment type="function">
    <text evidence="10">Ubiquitin-protein ligase that probably functions as an E3 ligase in conjunction with specific E1 and E2 ligases. May also function as an E4 ligase mediating the assembly of polyubiquitin chains on substrates ubiquitinated by another E3 ubiquitin ligase. Mediates 'Lys-48'-linked polyubiquitination of substrates.</text>
</comment>
<dbReference type="SMART" id="SM00504">
    <property type="entry name" value="Ubox"/>
    <property type="match status" value="1"/>
</dbReference>
<reference evidence="13" key="1">
    <citation type="submission" date="2020-04" db="EMBL/GenBank/DDBJ databases">
        <authorList>
            <person name="Neveu A P."/>
        </authorList>
    </citation>
    <scope>NUCLEOTIDE SEQUENCE</scope>
    <source>
        <tissue evidence="13">Whole embryo</tissue>
    </source>
</reference>
<dbReference type="GO" id="GO:0005737">
    <property type="term" value="C:cytoplasm"/>
    <property type="evidence" value="ECO:0007669"/>
    <property type="project" value="UniProtKB-SubCell"/>
</dbReference>
<evidence type="ECO:0000256" key="1">
    <source>
        <dbReference type="ARBA" id="ARBA00000900"/>
    </source>
</evidence>
<dbReference type="AlphaFoldDB" id="A0A6F9DVL6"/>
<evidence type="ECO:0000259" key="12">
    <source>
        <dbReference type="PROSITE" id="PS51698"/>
    </source>
</evidence>
<evidence type="ECO:0000256" key="5">
    <source>
        <dbReference type="ARBA" id="ARBA00012483"/>
    </source>
</evidence>
<dbReference type="InterPro" id="IPR003613">
    <property type="entry name" value="Ubox_domain"/>
</dbReference>
<feature type="domain" description="U-box" evidence="12">
    <location>
        <begin position="959"/>
        <end position="1031"/>
    </location>
</feature>
<evidence type="ECO:0000256" key="3">
    <source>
        <dbReference type="ARBA" id="ARBA00004906"/>
    </source>
</evidence>
<dbReference type="GO" id="GO:0034450">
    <property type="term" value="F:ubiquitin-ubiquitin ligase activity"/>
    <property type="evidence" value="ECO:0007669"/>
    <property type="project" value="InterPro"/>
</dbReference>
<evidence type="ECO:0000256" key="2">
    <source>
        <dbReference type="ARBA" id="ARBA00004496"/>
    </source>
</evidence>
<comment type="catalytic activity">
    <reaction evidence="1">
        <text>S-ubiquitinyl-[E2 ubiquitin-conjugating enzyme]-L-cysteine + [acceptor protein]-L-lysine = [E2 ubiquitin-conjugating enzyme]-L-cysteine + N(6)-ubiquitinyl-[acceptor protein]-L-lysine.</text>
        <dbReference type="EC" id="2.3.2.27"/>
    </reaction>
</comment>
<dbReference type="SUPFAM" id="SSF57850">
    <property type="entry name" value="RING/U-box"/>
    <property type="match status" value="1"/>
</dbReference>
<keyword evidence="7" id="KW-0808">Transferase</keyword>
<keyword evidence="6" id="KW-0963">Cytoplasm</keyword>
<dbReference type="FunFam" id="3.30.40.10:FF:000055">
    <property type="entry name" value="Ubiquitin conjugation factor e4 a"/>
    <property type="match status" value="1"/>
</dbReference>
<name>A0A6F9DVL6_9ASCI</name>
<evidence type="ECO:0000256" key="8">
    <source>
        <dbReference type="ARBA" id="ARBA00022786"/>
    </source>
</evidence>
<comment type="subcellular location">
    <subcellularLocation>
        <location evidence="2">Cytoplasm</location>
    </subcellularLocation>
</comment>
<dbReference type="UniPathway" id="UPA00143"/>
<dbReference type="EC" id="2.3.2.27" evidence="5"/>
<sequence>MDEQKVKIEDNPFYDLFPSREKAQLFSIITNEQKNEDDNVSMENTDEYGANRLLEIIFLMTTNKDFAQTKKSSDYTECVIFIGDETNEQEFMLLENLENMLTERLMLKDPQSKIVCHSGKKSFGSSDDAVEKNPIVYLLACYNRCEFQKNEHPEYLSILDRGQASIVQHLALCFLNPDMFSHVTNAQKTFEQTLFHEFKEKWNTTRDPDFLMCLQGLTQLLAVESMKTLESFVLSVCNSLAKSIASPEVLMTDPNVMSCLNVILLLSNVEEISKIMLKFEYKGRIDAIIPSGFTTILGLVLCKSSLVTDSSSKNHPFFSNMSNVRQSVVDDEEILLHNALDVFHSKLSAIFLNITRIKSTKEIFLSWIGNVFKQNADVGKLWLHQRANPMRSMFSSDGVFFNLSSVFIRLAQPFCITDQPNKNTKFLKIDPTYCLATNQEDRHLRGVHIQDLHKETCLTKPEESEEAKPNQTLSNMYGFVSECFFIAHYSLHLGVHGLLVKFYRLNRELSQLQNAFQEIQMQGLNPDDDPVLKETFERAMSVYLSTKSTLSESTLLGTCMRFHATTASFLNHVACSDDRSKVVGVTFPLLEPASPSLQALPEFLVENVKDYMLFLKRFSPSFLEQNEVYLSTILDMCTIYMGNKSRMYNPHLRASLAEVLESILPLEEDNIQTLYKQTTFQEFKHVEPLTDAVVQLFVDIEFTGDPDDFENKANGRRPLYPILKFLWKTKRGKQAIKNSAIFATGNIDSSSPPLLLQFVNLFLNDSIYLLDEAVKYLTQIKQMEHEKDDGQWQDLPPREKKEKESFLSQIIKIARYHCVMSNETMDLLSYMTEAIEFVNLLCQPSLIDRVASMLNSFLLRLVGPEMGKLKIRDFSNCEFKPKELVLGICQVYIHVGVHNDFPNAVAKDERSYRSDLFPRAMRVMGRFDHSDICFALGKLSDRMQESEASTAAEEEMYKDAPDEFFDPLLGTLMKEPVILPSSRITIDRTTIARHLLSDTTDPFNRQPLKLEDVIPDVELADRIRSWVSNDH</sequence>
<evidence type="ECO:0000256" key="10">
    <source>
        <dbReference type="ARBA" id="ARBA00037624"/>
    </source>
</evidence>
<dbReference type="GO" id="GO:0005634">
    <property type="term" value="C:nucleus"/>
    <property type="evidence" value="ECO:0007669"/>
    <property type="project" value="TreeGrafter"/>
</dbReference>
<evidence type="ECO:0000256" key="7">
    <source>
        <dbReference type="ARBA" id="ARBA00022679"/>
    </source>
</evidence>
<dbReference type="InterPro" id="IPR013083">
    <property type="entry name" value="Znf_RING/FYVE/PHD"/>
</dbReference>
<evidence type="ECO:0000256" key="6">
    <source>
        <dbReference type="ARBA" id="ARBA00022490"/>
    </source>
</evidence>
<proteinExistence type="evidence at transcript level"/>
<comment type="similarity">
    <text evidence="4">Belongs to the ubiquitin conjugation factor E4 family.</text>
</comment>
<dbReference type="Gene3D" id="3.30.40.10">
    <property type="entry name" value="Zinc/RING finger domain, C3HC4 (zinc finger)"/>
    <property type="match status" value="1"/>
</dbReference>
<evidence type="ECO:0000256" key="11">
    <source>
        <dbReference type="ARBA" id="ARBA00040077"/>
    </source>
</evidence>
<evidence type="ECO:0000256" key="4">
    <source>
        <dbReference type="ARBA" id="ARBA00007434"/>
    </source>
</evidence>
<gene>
    <name evidence="13" type="primary">Ube4a</name>
</gene>
<accession>A0A6F9DVL6</accession>
<dbReference type="PANTHER" id="PTHR13931">
    <property type="entry name" value="UBIQUITINATION FACTOR E4"/>
    <property type="match status" value="1"/>
</dbReference>
<keyword evidence="8" id="KW-0833">Ubl conjugation pathway</keyword>
<dbReference type="PROSITE" id="PS51698">
    <property type="entry name" value="U_BOX"/>
    <property type="match status" value="1"/>
</dbReference>
<protein>
    <recommendedName>
        <fullName evidence="11">Ubiquitin conjugation factor E4 A</fullName>
        <ecNumber evidence="5">2.3.2.27</ecNumber>
    </recommendedName>
</protein>
<dbReference type="EMBL" id="LR791600">
    <property type="protein sequence ID" value="CAB3267462.1"/>
    <property type="molecule type" value="mRNA"/>
</dbReference>
<dbReference type="InterPro" id="IPR019474">
    <property type="entry name" value="Ub_conjug_fac_E4_core"/>
</dbReference>
<evidence type="ECO:0000256" key="9">
    <source>
        <dbReference type="ARBA" id="ARBA00022990"/>
    </source>
</evidence>
<dbReference type="Pfam" id="PF10408">
    <property type="entry name" value="Ufd2P_core"/>
    <property type="match status" value="1"/>
</dbReference>
<dbReference type="CDD" id="cd16657">
    <property type="entry name" value="RING-Ubox_UBE4A"/>
    <property type="match status" value="1"/>
</dbReference>
<dbReference type="Pfam" id="PF04564">
    <property type="entry name" value="U-box"/>
    <property type="match status" value="1"/>
</dbReference>
<dbReference type="InterPro" id="IPR045132">
    <property type="entry name" value="UBE4"/>
</dbReference>
<dbReference type="GO" id="GO:0000209">
    <property type="term" value="P:protein polyubiquitination"/>
    <property type="evidence" value="ECO:0007669"/>
    <property type="project" value="TreeGrafter"/>
</dbReference>
<dbReference type="PANTHER" id="PTHR13931:SF16">
    <property type="entry name" value="UBIQUITIN CONJUGATION FACTOR E4 A"/>
    <property type="match status" value="1"/>
</dbReference>